<evidence type="ECO:0000259" key="7">
    <source>
        <dbReference type="Pfam" id="PF00155"/>
    </source>
</evidence>
<dbReference type="SUPFAM" id="SSF53383">
    <property type="entry name" value="PLP-dependent transferases"/>
    <property type="match status" value="1"/>
</dbReference>
<keyword evidence="4" id="KW-0808">Transferase</keyword>
<sequence>MRKIEEFISDRLQERKDKLSIRNLTTNTPPVDFCSNDYLGFARSGELKKLIEATLASMPNYLNGAGGSRLLSGNTHFTEETERFIADFHLAESGLIFNSGYDANVGLLSSVPQRGDTIITDELIHASIIDGCRLSHATRFKFHHNDINDLEDKLKLAKGNIFVVVESVYSMDGDLAPLLTISDLCGRYSANLIVDEAHATGIFGKNGRGLINQLNLTDRVFARIITFGKALGIHGAIILGSKNLRHYLINFARSFIYTTAAPMHNIVAVSAAYQYLSKIDHQLIHQKIALFRKALKESNITALDSESTIQGILFSSNEATKQAAARLQSKGFDVRAILSPTVALGKERLRICLHTFNTDEEIVSLVNHLKELN</sequence>
<gene>
    <name evidence="8" type="ORF">ABEG20_07640</name>
</gene>
<comment type="similarity">
    <text evidence="3">Belongs to the class-II pyridoxal-phosphate-dependent aminotransferase family. BioF subfamily.</text>
</comment>
<dbReference type="Gene3D" id="3.40.640.10">
    <property type="entry name" value="Type I PLP-dependent aspartate aminotransferase-like (Major domain)"/>
    <property type="match status" value="1"/>
</dbReference>
<feature type="domain" description="Aminotransferase class I/classII large" evidence="7">
    <location>
        <begin position="30"/>
        <end position="363"/>
    </location>
</feature>
<evidence type="ECO:0000256" key="5">
    <source>
        <dbReference type="ARBA" id="ARBA00022898"/>
    </source>
</evidence>
<comment type="cofactor">
    <cofactor evidence="1 6">
        <name>pyridoxal 5'-phosphate</name>
        <dbReference type="ChEBI" id="CHEBI:597326"/>
    </cofactor>
</comment>
<evidence type="ECO:0000313" key="8">
    <source>
        <dbReference type="EMBL" id="XBO49471.1"/>
    </source>
</evidence>
<dbReference type="InterPro" id="IPR015421">
    <property type="entry name" value="PyrdxlP-dep_Trfase_major"/>
</dbReference>
<dbReference type="Pfam" id="PF00155">
    <property type="entry name" value="Aminotran_1_2"/>
    <property type="match status" value="1"/>
</dbReference>
<dbReference type="GO" id="GO:0008483">
    <property type="term" value="F:transaminase activity"/>
    <property type="evidence" value="ECO:0007669"/>
    <property type="project" value="UniProtKB-KW"/>
</dbReference>
<evidence type="ECO:0000256" key="4">
    <source>
        <dbReference type="ARBA" id="ARBA00022679"/>
    </source>
</evidence>
<dbReference type="RefSeq" id="WP_406826787.1">
    <property type="nucleotide sequence ID" value="NZ_CP157485.1"/>
</dbReference>
<keyword evidence="5 6" id="KW-0663">Pyridoxal phosphate</keyword>
<dbReference type="InterPro" id="IPR050087">
    <property type="entry name" value="AON_synthase_class-II"/>
</dbReference>
<dbReference type="EMBL" id="CP157485">
    <property type="protein sequence ID" value="XBO49471.1"/>
    <property type="molecule type" value="Genomic_DNA"/>
</dbReference>
<dbReference type="GO" id="GO:0009102">
    <property type="term" value="P:biotin biosynthetic process"/>
    <property type="evidence" value="ECO:0007669"/>
    <property type="project" value="TreeGrafter"/>
</dbReference>
<evidence type="ECO:0000256" key="3">
    <source>
        <dbReference type="ARBA" id="ARBA00010008"/>
    </source>
</evidence>
<dbReference type="InterPro" id="IPR015422">
    <property type="entry name" value="PyrdxlP-dep_Trfase_small"/>
</dbReference>
<dbReference type="InterPro" id="IPR004839">
    <property type="entry name" value="Aminotransferase_I/II_large"/>
</dbReference>
<protein>
    <submittedName>
        <fullName evidence="8">Pyridoxal phosphate-dependent aminotransferase family protein</fullName>
    </submittedName>
</protein>
<dbReference type="AlphaFoldDB" id="A0AAU7K9T1"/>
<evidence type="ECO:0000256" key="6">
    <source>
        <dbReference type="RuleBase" id="RU003693"/>
    </source>
</evidence>
<dbReference type="PROSITE" id="PS00599">
    <property type="entry name" value="AA_TRANSFER_CLASS_2"/>
    <property type="match status" value="1"/>
</dbReference>
<reference evidence="8" key="1">
    <citation type="submission" date="2024-05" db="EMBL/GenBank/DDBJ databases">
        <authorList>
            <person name="Kim S."/>
            <person name="Heo J."/>
            <person name="Choi H."/>
            <person name="Choi Y."/>
            <person name="Kwon S.-W."/>
            <person name="Kim Y."/>
        </authorList>
    </citation>
    <scope>NUCLEOTIDE SEQUENCE</scope>
    <source>
        <strain evidence="8">KACC 23697</strain>
    </source>
</reference>
<comment type="pathway">
    <text evidence="2">Lipid metabolism.</text>
</comment>
<name>A0AAU7K9T1_9SPHI</name>
<dbReference type="InterPro" id="IPR015424">
    <property type="entry name" value="PyrdxlP-dep_Trfase"/>
</dbReference>
<dbReference type="GO" id="GO:0030170">
    <property type="term" value="F:pyridoxal phosphate binding"/>
    <property type="evidence" value="ECO:0007669"/>
    <property type="project" value="InterPro"/>
</dbReference>
<dbReference type="PANTHER" id="PTHR13693">
    <property type="entry name" value="CLASS II AMINOTRANSFERASE/8-AMINO-7-OXONONANOATE SYNTHASE"/>
    <property type="match status" value="1"/>
</dbReference>
<evidence type="ECO:0000256" key="1">
    <source>
        <dbReference type="ARBA" id="ARBA00001933"/>
    </source>
</evidence>
<proteinExistence type="inferred from homology"/>
<keyword evidence="8" id="KW-0032">Aminotransferase</keyword>
<evidence type="ECO:0000256" key="2">
    <source>
        <dbReference type="ARBA" id="ARBA00005189"/>
    </source>
</evidence>
<dbReference type="InterPro" id="IPR001917">
    <property type="entry name" value="Aminotrans_II_pyridoxalP_BS"/>
</dbReference>
<dbReference type="Gene3D" id="3.90.1150.10">
    <property type="entry name" value="Aspartate Aminotransferase, domain 1"/>
    <property type="match status" value="1"/>
</dbReference>
<dbReference type="PANTHER" id="PTHR13693:SF77">
    <property type="entry name" value="8-AMINO-7-OXONONANOATE SYNTHASE"/>
    <property type="match status" value="1"/>
</dbReference>
<organism evidence="8">
    <name type="scientific">Pedobacter sp. KACC 23697</name>
    <dbReference type="NCBI Taxonomy" id="3149230"/>
    <lineage>
        <taxon>Bacteria</taxon>
        <taxon>Pseudomonadati</taxon>
        <taxon>Bacteroidota</taxon>
        <taxon>Sphingobacteriia</taxon>
        <taxon>Sphingobacteriales</taxon>
        <taxon>Sphingobacteriaceae</taxon>
        <taxon>Pedobacter</taxon>
    </lineage>
</organism>
<accession>A0AAU7K9T1</accession>